<feature type="region of interest" description="Disordered" evidence="1">
    <location>
        <begin position="342"/>
        <end position="361"/>
    </location>
</feature>
<evidence type="ECO:0000313" key="4">
    <source>
        <dbReference type="Proteomes" id="UP001164746"/>
    </source>
</evidence>
<dbReference type="Proteomes" id="UP001164746">
    <property type="component" value="Chromosome 8"/>
</dbReference>
<name>A0ABY7ENA7_MYAAR</name>
<evidence type="ECO:0000313" key="3">
    <source>
        <dbReference type="EMBL" id="WAR11325.1"/>
    </source>
</evidence>
<evidence type="ECO:0000256" key="1">
    <source>
        <dbReference type="SAM" id="MobiDB-lite"/>
    </source>
</evidence>
<proteinExistence type="predicted"/>
<dbReference type="InterPro" id="IPR041588">
    <property type="entry name" value="Integrase_H2C2"/>
</dbReference>
<accession>A0ABY7ENA7</accession>
<dbReference type="EMBL" id="CP111019">
    <property type="protein sequence ID" value="WAR11325.1"/>
    <property type="molecule type" value="Genomic_DNA"/>
</dbReference>
<organism evidence="3 4">
    <name type="scientific">Mya arenaria</name>
    <name type="common">Soft-shell clam</name>
    <dbReference type="NCBI Taxonomy" id="6604"/>
    <lineage>
        <taxon>Eukaryota</taxon>
        <taxon>Metazoa</taxon>
        <taxon>Spiralia</taxon>
        <taxon>Lophotrochozoa</taxon>
        <taxon>Mollusca</taxon>
        <taxon>Bivalvia</taxon>
        <taxon>Autobranchia</taxon>
        <taxon>Heteroconchia</taxon>
        <taxon>Euheterodonta</taxon>
        <taxon>Imparidentia</taxon>
        <taxon>Neoheterodontei</taxon>
        <taxon>Myida</taxon>
        <taxon>Myoidea</taxon>
        <taxon>Myidae</taxon>
        <taxon>Mya</taxon>
    </lineage>
</organism>
<feature type="domain" description="Integrase zinc-binding" evidence="2">
    <location>
        <begin position="119"/>
        <end position="163"/>
    </location>
</feature>
<keyword evidence="4" id="KW-1185">Reference proteome</keyword>
<dbReference type="InterPro" id="IPR036397">
    <property type="entry name" value="RNaseH_sf"/>
</dbReference>
<dbReference type="Gene3D" id="3.30.420.10">
    <property type="entry name" value="Ribonuclease H-like superfamily/Ribonuclease H"/>
    <property type="match status" value="1"/>
</dbReference>
<reference evidence="3" key="1">
    <citation type="submission" date="2022-11" db="EMBL/GenBank/DDBJ databases">
        <title>Centuries of genome instability and evolution in soft-shell clam transmissible cancer (bioRxiv).</title>
        <authorList>
            <person name="Hart S.F.M."/>
            <person name="Yonemitsu M.A."/>
            <person name="Giersch R.M."/>
            <person name="Beal B.F."/>
            <person name="Arriagada G."/>
            <person name="Davis B.W."/>
            <person name="Ostrander E.A."/>
            <person name="Goff S.P."/>
            <person name="Metzger M.J."/>
        </authorList>
    </citation>
    <scope>NUCLEOTIDE SEQUENCE</scope>
    <source>
        <strain evidence="3">MELC-2E11</strain>
        <tissue evidence="3">Siphon/mantle</tissue>
    </source>
</reference>
<evidence type="ECO:0000259" key="2">
    <source>
        <dbReference type="Pfam" id="PF17921"/>
    </source>
</evidence>
<dbReference type="Pfam" id="PF17921">
    <property type="entry name" value="Integrase_H2C2"/>
    <property type="match status" value="1"/>
</dbReference>
<protein>
    <recommendedName>
        <fullName evidence="2">Integrase zinc-binding domain-containing protein</fullName>
    </recommendedName>
</protein>
<sequence length="383" mass="43950">MYDCVDVVPECDDEQDLMKINFGVFEIGSEAGDETDNERPVSVRLKRGRKVNKPPPATRLLEQNSLLSKQTIRESQEQDRSEKPAWFDISNKSVGVLDREMGLTISARWNCVYKMGIAWKVLWYFHDAQVSGHLKVKRTMNCARLCSFFWMGMRNTVQEYVNSDWDLYLDYVVLAYNSSVHDSTGYSPHYTVYGTEMLLPIAILNGDAQFGVQRDDNTTLPTFVSELKVIFKEIHALVRPNLSKSSERQKKQYDCRVKLYKYIVGDIVLLKEKSSWGEKNLSVIGQGHELFVRSYVMYFTKYVILRHLHLATTPQSVQQPNLQEFVTSSSYCLNSDDVPNYMDNKGDSAGQSELSNELSDEYETSWNEALSNRFNKSSATKSS</sequence>
<gene>
    <name evidence="3" type="ORF">MAR_025505</name>
</gene>